<name>A0A4R6FLN6_9SPHN</name>
<dbReference type="InterPro" id="IPR013658">
    <property type="entry name" value="SGL"/>
</dbReference>
<keyword evidence="3" id="KW-0479">Metal-binding</keyword>
<feature type="binding site" evidence="3">
    <location>
        <position position="19"/>
    </location>
    <ligand>
        <name>a divalent metal cation</name>
        <dbReference type="ChEBI" id="CHEBI:60240"/>
    </ligand>
</feature>
<dbReference type="AlphaFoldDB" id="A0A4R6FLN6"/>
<comment type="similarity">
    <text evidence="1">Belongs to the SMP-30/CGR1 family.</text>
</comment>
<evidence type="ECO:0000313" key="5">
    <source>
        <dbReference type="EMBL" id="TDN82307.1"/>
    </source>
</evidence>
<feature type="binding site" evidence="3">
    <location>
        <position position="106"/>
    </location>
    <ligand>
        <name>substrate</name>
    </ligand>
</feature>
<evidence type="ECO:0000256" key="2">
    <source>
        <dbReference type="PIRSR" id="PIRSR605511-1"/>
    </source>
</evidence>
<reference evidence="5 6" key="1">
    <citation type="submission" date="2019-03" db="EMBL/GenBank/DDBJ databases">
        <title>Genomic Encyclopedia of Type Strains, Phase IV (KMG-IV): sequencing the most valuable type-strain genomes for metagenomic binning, comparative biology and taxonomic classification.</title>
        <authorList>
            <person name="Goeker M."/>
        </authorList>
    </citation>
    <scope>NUCLEOTIDE SEQUENCE [LARGE SCALE GENOMIC DNA]</scope>
    <source>
        <strain evidence="5 6">DSM 25059</strain>
    </source>
</reference>
<keyword evidence="3" id="KW-0862">Zinc</keyword>
<organism evidence="5 6">
    <name type="scientific">Stakelama pacifica</name>
    <dbReference type="NCBI Taxonomy" id="517720"/>
    <lineage>
        <taxon>Bacteria</taxon>
        <taxon>Pseudomonadati</taxon>
        <taxon>Pseudomonadota</taxon>
        <taxon>Alphaproteobacteria</taxon>
        <taxon>Sphingomonadales</taxon>
        <taxon>Sphingomonadaceae</taxon>
        <taxon>Stakelama</taxon>
    </lineage>
</organism>
<dbReference type="Proteomes" id="UP000295493">
    <property type="component" value="Unassembled WGS sequence"/>
</dbReference>
<dbReference type="RefSeq" id="WP_133495683.1">
    <property type="nucleotide sequence ID" value="NZ_BMLU01000006.1"/>
</dbReference>
<evidence type="ECO:0000259" key="4">
    <source>
        <dbReference type="Pfam" id="PF08450"/>
    </source>
</evidence>
<feature type="binding site" evidence="3">
    <location>
        <position position="152"/>
    </location>
    <ligand>
        <name>a divalent metal cation</name>
        <dbReference type="ChEBI" id="CHEBI:60240"/>
    </ligand>
</feature>
<evidence type="ECO:0000256" key="1">
    <source>
        <dbReference type="ARBA" id="ARBA00008853"/>
    </source>
</evidence>
<proteinExistence type="inferred from homology"/>
<dbReference type="Pfam" id="PF08450">
    <property type="entry name" value="SGL"/>
    <property type="match status" value="1"/>
</dbReference>
<dbReference type="PANTHER" id="PTHR10907">
    <property type="entry name" value="REGUCALCIN"/>
    <property type="match status" value="1"/>
</dbReference>
<feature type="domain" description="SMP-30/Gluconolactonase/LRE-like region" evidence="4">
    <location>
        <begin position="17"/>
        <end position="259"/>
    </location>
</feature>
<dbReference type="InterPro" id="IPR005511">
    <property type="entry name" value="SMP-30"/>
</dbReference>
<keyword evidence="6" id="KW-1185">Reference proteome</keyword>
<sequence>MAADYHIVERGGTRDELGEGLFWSVREQALYWTDILSKRLHRLTLADMSVTSWDMPEMTGWVIEREQGGMIAGMQTGFHTLDLDGDTVRTEAIANPHPDLPDNRMNDAKADRAGRIWAGSMPLTADKPTGGLFRLDPDHSMHVMESGYTVANGPTFSADGETFYHTDTPHGFIYRFAFPGDGTLGARETFVRFEDGWGRPDGMTTDAEGGIWVAHWGGNCISRFTPDGKRERVIELPASQITNICFAGPDLDRMFVTSAAEGKHDEPLSGSLFEVETGGVQGLAPGLFKG</sequence>
<feature type="binding site" evidence="3">
    <location>
        <position position="104"/>
    </location>
    <ligand>
        <name>substrate</name>
    </ligand>
</feature>
<gene>
    <name evidence="5" type="ORF">EV664_106115</name>
</gene>
<dbReference type="PANTHER" id="PTHR10907:SF47">
    <property type="entry name" value="REGUCALCIN"/>
    <property type="match status" value="1"/>
</dbReference>
<dbReference type="GO" id="GO:0004341">
    <property type="term" value="F:gluconolactonase activity"/>
    <property type="evidence" value="ECO:0007669"/>
    <property type="project" value="TreeGrafter"/>
</dbReference>
<feature type="active site" description="Proton donor/acceptor" evidence="2">
    <location>
        <position position="201"/>
    </location>
</feature>
<evidence type="ECO:0000256" key="3">
    <source>
        <dbReference type="PIRSR" id="PIRSR605511-2"/>
    </source>
</evidence>
<accession>A0A4R6FLN6</accession>
<dbReference type="PRINTS" id="PR01790">
    <property type="entry name" value="SMP30FAMILY"/>
</dbReference>
<dbReference type="EMBL" id="SNWD01000006">
    <property type="protein sequence ID" value="TDN82307.1"/>
    <property type="molecule type" value="Genomic_DNA"/>
</dbReference>
<dbReference type="InterPro" id="IPR011042">
    <property type="entry name" value="6-blade_b-propeller_TolB-like"/>
</dbReference>
<dbReference type="GO" id="GO:0019853">
    <property type="term" value="P:L-ascorbic acid biosynthetic process"/>
    <property type="evidence" value="ECO:0007669"/>
    <property type="project" value="TreeGrafter"/>
</dbReference>
<dbReference type="Gene3D" id="2.120.10.30">
    <property type="entry name" value="TolB, C-terminal domain"/>
    <property type="match status" value="1"/>
</dbReference>
<comment type="cofactor">
    <cofactor evidence="3">
        <name>Zn(2+)</name>
        <dbReference type="ChEBI" id="CHEBI:29105"/>
    </cofactor>
    <text evidence="3">Binds 1 divalent metal cation per subunit.</text>
</comment>
<dbReference type="SUPFAM" id="SSF63829">
    <property type="entry name" value="Calcium-dependent phosphotriesterase"/>
    <property type="match status" value="1"/>
</dbReference>
<dbReference type="GO" id="GO:0005509">
    <property type="term" value="F:calcium ion binding"/>
    <property type="evidence" value="ECO:0007669"/>
    <property type="project" value="TreeGrafter"/>
</dbReference>
<evidence type="ECO:0000313" key="6">
    <source>
        <dbReference type="Proteomes" id="UP000295493"/>
    </source>
</evidence>
<protein>
    <submittedName>
        <fullName evidence="5">Sugar lactone lactonase YvrE</fullName>
    </submittedName>
</protein>
<feature type="binding site" evidence="3">
    <location>
        <position position="201"/>
    </location>
    <ligand>
        <name>a divalent metal cation</name>
        <dbReference type="ChEBI" id="CHEBI:60240"/>
    </ligand>
</feature>
<comment type="caution">
    <text evidence="5">The sequence shown here is derived from an EMBL/GenBank/DDBJ whole genome shotgun (WGS) entry which is preliminary data.</text>
</comment>
<dbReference type="OrthoDB" id="2633250at2"/>